<sequence>MSLKAVLFDMDGVIVDTEPLHRKAYYKMFSDVNIEVSQDLYESFTGQSTINICKTLCERYSLSESAETLVRIKRKHFKYLFANDTDLSLLDGVLHLIKNLHKNGITLVLASSASMPNIDRIFNRFDLNQYFIAKLSGADLKESKPHPEIFIKAAKASGHKKENCVVIEDSTNGIAAAKAAGIFCIGYDSLHSKNQDYSKADWVVHDFSKLGYKEINAKLVLKKLDND</sequence>
<dbReference type="SFLD" id="SFLDS00003">
    <property type="entry name" value="Haloacid_Dehalogenase"/>
    <property type="match status" value="1"/>
</dbReference>
<keyword evidence="2" id="KW-1185">Reference proteome</keyword>
<dbReference type="Gene3D" id="1.10.150.240">
    <property type="entry name" value="Putative phosphatase, domain 2"/>
    <property type="match status" value="1"/>
</dbReference>
<name>A0ABW2MQ09_9FLAO</name>
<dbReference type="PANTHER" id="PTHR18901">
    <property type="entry name" value="2-DEOXYGLUCOSE-6-PHOSPHATE PHOSPHATASE 2"/>
    <property type="match status" value="1"/>
</dbReference>
<dbReference type="Gene3D" id="3.40.50.1000">
    <property type="entry name" value="HAD superfamily/HAD-like"/>
    <property type="match status" value="1"/>
</dbReference>
<accession>A0ABW2MQ09</accession>
<dbReference type="Proteomes" id="UP001596415">
    <property type="component" value="Unassembled WGS sequence"/>
</dbReference>
<gene>
    <name evidence="1" type="ORF">ACFQO1_03845</name>
</gene>
<dbReference type="PANTHER" id="PTHR18901:SF38">
    <property type="entry name" value="PSEUDOURIDINE-5'-PHOSPHATASE"/>
    <property type="match status" value="1"/>
</dbReference>
<reference evidence="2" key="1">
    <citation type="journal article" date="2019" name="Int. J. Syst. Evol. Microbiol.">
        <title>The Global Catalogue of Microorganisms (GCM) 10K type strain sequencing project: providing services to taxonomists for standard genome sequencing and annotation.</title>
        <authorList>
            <consortium name="The Broad Institute Genomics Platform"/>
            <consortium name="The Broad Institute Genome Sequencing Center for Infectious Disease"/>
            <person name="Wu L."/>
            <person name="Ma J."/>
        </authorList>
    </citation>
    <scope>NUCLEOTIDE SEQUENCE [LARGE SCALE GENOMIC DNA]</scope>
    <source>
        <strain evidence="2">CGMCC 1.16306</strain>
    </source>
</reference>
<keyword evidence="1" id="KW-0378">Hydrolase</keyword>
<dbReference type="EMBL" id="JBHTBN010000001">
    <property type="protein sequence ID" value="MFC7356808.1"/>
    <property type="molecule type" value="Genomic_DNA"/>
</dbReference>
<dbReference type="InterPro" id="IPR023214">
    <property type="entry name" value="HAD_sf"/>
</dbReference>
<dbReference type="Pfam" id="PF13419">
    <property type="entry name" value="HAD_2"/>
    <property type="match status" value="1"/>
</dbReference>
<dbReference type="GO" id="GO:0016787">
    <property type="term" value="F:hydrolase activity"/>
    <property type="evidence" value="ECO:0007669"/>
    <property type="project" value="UniProtKB-KW"/>
</dbReference>
<dbReference type="InterPro" id="IPR006439">
    <property type="entry name" value="HAD-SF_hydro_IA"/>
</dbReference>
<evidence type="ECO:0000313" key="2">
    <source>
        <dbReference type="Proteomes" id="UP001596415"/>
    </source>
</evidence>
<evidence type="ECO:0000313" key="1">
    <source>
        <dbReference type="EMBL" id="MFC7356808.1"/>
    </source>
</evidence>
<dbReference type="RefSeq" id="WP_380216650.1">
    <property type="nucleotide sequence ID" value="NZ_JBHTBN010000001.1"/>
</dbReference>
<dbReference type="SFLD" id="SFLDG01129">
    <property type="entry name" value="C1.5:_HAD__Beta-PGM__Phosphata"/>
    <property type="match status" value="1"/>
</dbReference>
<proteinExistence type="predicted"/>
<protein>
    <submittedName>
        <fullName evidence="1">HAD family hydrolase</fullName>
    </submittedName>
</protein>
<dbReference type="InterPro" id="IPR041492">
    <property type="entry name" value="HAD_2"/>
</dbReference>
<dbReference type="InterPro" id="IPR023198">
    <property type="entry name" value="PGP-like_dom2"/>
</dbReference>
<dbReference type="NCBIfam" id="TIGR01549">
    <property type="entry name" value="HAD-SF-IA-v1"/>
    <property type="match status" value="1"/>
</dbReference>
<comment type="caution">
    <text evidence="1">The sequence shown here is derived from an EMBL/GenBank/DDBJ whole genome shotgun (WGS) entry which is preliminary data.</text>
</comment>
<organism evidence="1 2">
    <name type="scientific">Jejudonia soesokkakensis</name>
    <dbReference type="NCBI Taxonomy" id="1323432"/>
    <lineage>
        <taxon>Bacteria</taxon>
        <taxon>Pseudomonadati</taxon>
        <taxon>Bacteroidota</taxon>
        <taxon>Flavobacteriia</taxon>
        <taxon>Flavobacteriales</taxon>
        <taxon>Flavobacteriaceae</taxon>
        <taxon>Jejudonia</taxon>
    </lineage>
</organism>
<dbReference type="InterPro" id="IPR036412">
    <property type="entry name" value="HAD-like_sf"/>
</dbReference>
<dbReference type="NCBIfam" id="TIGR01509">
    <property type="entry name" value="HAD-SF-IA-v3"/>
    <property type="match status" value="1"/>
</dbReference>
<dbReference type="SFLD" id="SFLDG01135">
    <property type="entry name" value="C1.5.6:_HAD__Beta-PGM__Phospha"/>
    <property type="match status" value="1"/>
</dbReference>
<dbReference type="SUPFAM" id="SSF56784">
    <property type="entry name" value="HAD-like"/>
    <property type="match status" value="1"/>
</dbReference>